<protein>
    <submittedName>
        <fullName evidence="3">DUF1559 domain-containing protein</fullName>
    </submittedName>
</protein>
<dbReference type="Pfam" id="PF07596">
    <property type="entry name" value="SBP_bac_10"/>
    <property type="match status" value="1"/>
</dbReference>
<dbReference type="RefSeq" id="WP_261187418.1">
    <property type="nucleotide sequence ID" value="NZ_JAXBLV010000233.1"/>
</dbReference>
<keyword evidence="1" id="KW-0732">Signal</keyword>
<dbReference type="InterPro" id="IPR011453">
    <property type="entry name" value="DUF1559"/>
</dbReference>
<dbReference type="Proteomes" id="UP001272242">
    <property type="component" value="Unassembled WGS sequence"/>
</dbReference>
<comment type="caution">
    <text evidence="3">The sequence shown here is derived from an EMBL/GenBank/DDBJ whole genome shotgun (WGS) entry which is preliminary data.</text>
</comment>
<organism evidence="3 4">
    <name type="scientific">Gemmata algarum</name>
    <dbReference type="NCBI Taxonomy" id="2975278"/>
    <lineage>
        <taxon>Bacteria</taxon>
        <taxon>Pseudomonadati</taxon>
        <taxon>Planctomycetota</taxon>
        <taxon>Planctomycetia</taxon>
        <taxon>Gemmatales</taxon>
        <taxon>Gemmataceae</taxon>
        <taxon>Gemmata</taxon>
    </lineage>
</organism>
<dbReference type="EMBL" id="JAXBLV010000233">
    <property type="protein sequence ID" value="MDY3563191.1"/>
    <property type="molecule type" value="Genomic_DNA"/>
</dbReference>
<evidence type="ECO:0000256" key="1">
    <source>
        <dbReference type="SAM" id="SignalP"/>
    </source>
</evidence>
<feature type="signal peptide" evidence="1">
    <location>
        <begin position="1"/>
        <end position="28"/>
    </location>
</feature>
<feature type="domain" description="DUF1559" evidence="2">
    <location>
        <begin position="41"/>
        <end position="114"/>
    </location>
</feature>
<accession>A0ABU5F779</accession>
<reference evidence="4" key="1">
    <citation type="journal article" date="2023" name="Mar. Drugs">
        <title>Gemmata algarum, a Novel Planctomycete Isolated from an Algal Mat, Displays Antimicrobial Activity.</title>
        <authorList>
            <person name="Kumar G."/>
            <person name="Kallscheuer N."/>
            <person name="Kashif M."/>
            <person name="Ahamad S."/>
            <person name="Jagadeeshwari U."/>
            <person name="Pannikurungottu S."/>
            <person name="Haufschild T."/>
            <person name="Kabuu M."/>
            <person name="Sasikala C."/>
            <person name="Jogler C."/>
            <person name="Ramana C."/>
        </authorList>
    </citation>
    <scope>NUCLEOTIDE SEQUENCE [LARGE SCALE GENOMIC DNA]</scope>
    <source>
        <strain evidence="4">JC673</strain>
    </source>
</reference>
<sequence>MRVSWLRALLLTAPIGLVALAVVVPAAAQDEPPAVTEMVRSQNNLKQIALAAHNFESANGKLPSNVADKDGKPLLSWRVAILPYIEEEELYKQFKLDEPWDSDTNKKLIEKLPKVYAPIRVKAKAGETFYQGFAGSGALFGGKAQVAITEITDGTSQTVMVVEAGEPVVWTKPTDLPFDAQKPLPKLGGMFDGAFHVALCDGSVRRVRRNFDPDEFKKTVTIAGGEIADSKKLWK</sequence>
<proteinExistence type="predicted"/>
<dbReference type="PANTHER" id="PTHR30093:SF2">
    <property type="entry name" value="TYPE II SECRETION SYSTEM PROTEIN H"/>
    <property type="match status" value="1"/>
</dbReference>
<feature type="chain" id="PRO_5046590529" evidence="1">
    <location>
        <begin position="29"/>
        <end position="235"/>
    </location>
</feature>
<keyword evidence="4" id="KW-1185">Reference proteome</keyword>
<gene>
    <name evidence="3" type="ORF">R5W23_004690</name>
</gene>
<evidence type="ECO:0000313" key="3">
    <source>
        <dbReference type="EMBL" id="MDY3563191.1"/>
    </source>
</evidence>
<evidence type="ECO:0000259" key="2">
    <source>
        <dbReference type="Pfam" id="PF07596"/>
    </source>
</evidence>
<dbReference type="PANTHER" id="PTHR30093">
    <property type="entry name" value="GENERAL SECRETION PATHWAY PROTEIN G"/>
    <property type="match status" value="1"/>
</dbReference>
<evidence type="ECO:0000313" key="4">
    <source>
        <dbReference type="Proteomes" id="UP001272242"/>
    </source>
</evidence>
<name>A0ABU5F779_9BACT</name>